<keyword evidence="3" id="KW-0547">Nucleotide-binding</keyword>
<name>A0ABX8B828_9BACT</name>
<evidence type="ECO:0000256" key="7">
    <source>
        <dbReference type="ARBA" id="ARBA00023306"/>
    </source>
</evidence>
<evidence type="ECO:0000313" key="12">
    <source>
        <dbReference type="EMBL" id="QUW03098.1"/>
    </source>
</evidence>
<dbReference type="InterPro" id="IPR050061">
    <property type="entry name" value="MurCDEF_pg_biosynth"/>
</dbReference>
<evidence type="ECO:0000256" key="5">
    <source>
        <dbReference type="ARBA" id="ARBA00022960"/>
    </source>
</evidence>
<proteinExistence type="predicted"/>
<keyword evidence="13" id="KW-1185">Reference proteome</keyword>
<dbReference type="PANTHER" id="PTHR43445:SF5">
    <property type="entry name" value="UDP-N-ACETYLMURAMATE--L-ALANYL-GAMMA-D-GLUTAMYL-MESO-2,6-DIAMINOHEPTANDIOATE LIGASE"/>
    <property type="match status" value="1"/>
</dbReference>
<dbReference type="Pfam" id="PF08245">
    <property type="entry name" value="Mur_ligase_M"/>
    <property type="match status" value="1"/>
</dbReference>
<feature type="domain" description="Mur ligase C-terminal" evidence="10">
    <location>
        <begin position="318"/>
        <end position="450"/>
    </location>
</feature>
<keyword evidence="8" id="KW-0961">Cell wall biogenesis/degradation</keyword>
<evidence type="ECO:0000256" key="8">
    <source>
        <dbReference type="ARBA" id="ARBA00023316"/>
    </source>
</evidence>
<keyword evidence="7" id="KW-0131">Cell cycle</keyword>
<dbReference type="GO" id="GO:0106418">
    <property type="term" value="F:UDP-N-acetylmuramate-L-alanyl-gamma-D-glutamyl-meso-2,6-diaminoheptanedioate ligase activity"/>
    <property type="evidence" value="ECO:0007669"/>
    <property type="project" value="UniProtKB-EC"/>
</dbReference>
<keyword evidence="4" id="KW-0067">ATP-binding</keyword>
<feature type="domain" description="Mur ligase N-terminal catalytic" evidence="9">
    <location>
        <begin position="3"/>
        <end position="98"/>
    </location>
</feature>
<evidence type="ECO:0000313" key="13">
    <source>
        <dbReference type="Proteomes" id="UP000676506"/>
    </source>
</evidence>
<dbReference type="InterPro" id="IPR005757">
    <property type="entry name" value="Mpl"/>
</dbReference>
<sequence length="471" mass="50838">MAHYHLIGICGTAMASLAGMLRARGHDVTGSDANVYPPMSDVLAGLGIPVCLGYAPSNFTRRPDVVVIGNAIARGNPEVEHVLEHRWRYASLPEVLRQEFLWGKRVLVVTGTHGKTTTTALAAHVLTVGGLEPTFLIGGVAENFGVSFRVTDSDFVVLEGDEYDTAYFDKGPKFMHYLPEIGVVNNVEFDHADIYPNLDAVKLAFRRFVNLIPRTGVCIVGFDSPHAREVVTRSPAPVEGFALDTPDAHWRAADIAYTETGMRFTVRRGEVELGTFTLPTFGDFNVRNALAVMAAATFWGLTPERIATGLSTFQAVKRRMEVRGEVGGVTVIDDFAHHPTAVKATLAALAHRFPGRPLTAVFEPRSWSSRKRVFQIAYAEAFDAARQVVIAPVFEREKVADDDCFSPEQLAADLMARGKSAAVVSGAAAIVDYLLPRLGPGEVVAVLSNGGFGGLHDKLLAGLRAVTGTPA</sequence>
<keyword evidence="6" id="KW-0573">Peptidoglycan synthesis</keyword>
<dbReference type="Pfam" id="PF02875">
    <property type="entry name" value="Mur_ligase_C"/>
    <property type="match status" value="1"/>
</dbReference>
<protein>
    <submittedName>
        <fullName evidence="12">UDP-N-acetylmuramate:L-alanyl-gamma-D-glutamyl-meso-diaminopimelate ligase</fullName>
        <ecNumber evidence="12">6.3.2.45</ecNumber>
    </submittedName>
</protein>
<dbReference type="SUPFAM" id="SSF51984">
    <property type="entry name" value="MurCD N-terminal domain"/>
    <property type="match status" value="1"/>
</dbReference>
<evidence type="ECO:0000256" key="4">
    <source>
        <dbReference type="ARBA" id="ARBA00022840"/>
    </source>
</evidence>
<dbReference type="EMBL" id="CP072648">
    <property type="protein sequence ID" value="QUW03098.1"/>
    <property type="molecule type" value="Genomic_DNA"/>
</dbReference>
<accession>A0ABX8B828</accession>
<dbReference type="SUPFAM" id="SSF53623">
    <property type="entry name" value="MurD-like peptide ligases, catalytic domain"/>
    <property type="match status" value="1"/>
</dbReference>
<dbReference type="PANTHER" id="PTHR43445">
    <property type="entry name" value="UDP-N-ACETYLMURAMATE--L-ALANINE LIGASE-RELATED"/>
    <property type="match status" value="1"/>
</dbReference>
<dbReference type="InterPro" id="IPR000713">
    <property type="entry name" value="Mur_ligase_N"/>
</dbReference>
<dbReference type="InterPro" id="IPR036565">
    <property type="entry name" value="Mur-like_cat_sf"/>
</dbReference>
<dbReference type="InterPro" id="IPR013221">
    <property type="entry name" value="Mur_ligase_cen"/>
</dbReference>
<dbReference type="Pfam" id="PF01225">
    <property type="entry name" value="Mur_ligase"/>
    <property type="match status" value="1"/>
</dbReference>
<evidence type="ECO:0000256" key="2">
    <source>
        <dbReference type="ARBA" id="ARBA00022618"/>
    </source>
</evidence>
<dbReference type="Proteomes" id="UP000676506">
    <property type="component" value="Chromosome 1"/>
</dbReference>
<evidence type="ECO:0000256" key="1">
    <source>
        <dbReference type="ARBA" id="ARBA00022598"/>
    </source>
</evidence>
<dbReference type="Gene3D" id="3.40.50.720">
    <property type="entry name" value="NAD(P)-binding Rossmann-like Domain"/>
    <property type="match status" value="1"/>
</dbReference>
<dbReference type="RefSeq" id="WP_211428989.1">
    <property type="nucleotide sequence ID" value="NZ_CP072648.1"/>
</dbReference>
<dbReference type="InterPro" id="IPR004101">
    <property type="entry name" value="Mur_ligase_C"/>
</dbReference>
<evidence type="ECO:0000256" key="6">
    <source>
        <dbReference type="ARBA" id="ARBA00022984"/>
    </source>
</evidence>
<evidence type="ECO:0000259" key="11">
    <source>
        <dbReference type="Pfam" id="PF08245"/>
    </source>
</evidence>
<keyword evidence="5" id="KW-0133">Cell shape</keyword>
<organism evidence="12 13">
    <name type="scientific">Chloracidobacterium validum</name>
    <dbReference type="NCBI Taxonomy" id="2821543"/>
    <lineage>
        <taxon>Bacteria</taxon>
        <taxon>Pseudomonadati</taxon>
        <taxon>Acidobacteriota</taxon>
        <taxon>Terriglobia</taxon>
        <taxon>Terriglobales</taxon>
        <taxon>Acidobacteriaceae</taxon>
        <taxon>Chloracidobacterium</taxon>
    </lineage>
</organism>
<reference evidence="12 13" key="1">
    <citation type="submission" date="2021-03" db="EMBL/GenBank/DDBJ databases">
        <title>Genomic and phenotypic characterization of Chloracidobacterium isolates provides evidence for multiple species.</title>
        <authorList>
            <person name="Saini M.K."/>
            <person name="Costas A.M.G."/>
            <person name="Tank M."/>
            <person name="Bryant D.A."/>
        </authorList>
    </citation>
    <scope>NUCLEOTIDE SEQUENCE [LARGE SCALE GENOMIC DNA]</scope>
    <source>
        <strain evidence="12 13">BV2-C</strain>
    </source>
</reference>
<evidence type="ECO:0000256" key="3">
    <source>
        <dbReference type="ARBA" id="ARBA00022741"/>
    </source>
</evidence>
<dbReference type="Gene3D" id="3.40.1190.10">
    <property type="entry name" value="Mur-like, catalytic domain"/>
    <property type="match status" value="1"/>
</dbReference>
<gene>
    <name evidence="12" type="primary">mpl</name>
    <name evidence="12" type="ORF">J8C06_01240</name>
</gene>
<dbReference type="InterPro" id="IPR036615">
    <property type="entry name" value="Mur_ligase_C_dom_sf"/>
</dbReference>
<feature type="domain" description="Mur ligase central" evidence="11">
    <location>
        <begin position="109"/>
        <end position="296"/>
    </location>
</feature>
<evidence type="ECO:0000259" key="9">
    <source>
        <dbReference type="Pfam" id="PF01225"/>
    </source>
</evidence>
<dbReference type="SUPFAM" id="SSF53244">
    <property type="entry name" value="MurD-like peptide ligases, peptide-binding domain"/>
    <property type="match status" value="1"/>
</dbReference>
<keyword evidence="1 12" id="KW-0436">Ligase</keyword>
<dbReference type="Gene3D" id="3.90.190.20">
    <property type="entry name" value="Mur ligase, C-terminal domain"/>
    <property type="match status" value="1"/>
</dbReference>
<evidence type="ECO:0000259" key="10">
    <source>
        <dbReference type="Pfam" id="PF02875"/>
    </source>
</evidence>
<keyword evidence="2" id="KW-0132">Cell division</keyword>
<dbReference type="NCBIfam" id="TIGR01081">
    <property type="entry name" value="mpl"/>
    <property type="match status" value="1"/>
</dbReference>
<dbReference type="EC" id="6.3.2.45" evidence="12"/>